<reference evidence="2 3" key="1">
    <citation type="submission" date="2016-10" db="EMBL/GenBank/DDBJ databases">
        <authorList>
            <person name="de Groot N.N."/>
        </authorList>
    </citation>
    <scope>NUCLEOTIDE SEQUENCE [LARGE SCALE GENOMIC DNA]</scope>
    <source>
        <strain evidence="2 3">DSM 23581</strain>
    </source>
</reference>
<keyword evidence="3" id="KW-1185">Reference proteome</keyword>
<feature type="domain" description="Hemerythrin-like" evidence="1">
    <location>
        <begin position="6"/>
        <end position="84"/>
    </location>
</feature>
<dbReference type="RefSeq" id="WP_093244184.1">
    <property type="nucleotide sequence ID" value="NZ_FNQF01000005.1"/>
</dbReference>
<protein>
    <submittedName>
        <fullName evidence="2">Hemerythrin HHE cation binding domain-containing protein</fullName>
    </submittedName>
</protein>
<dbReference type="Proteomes" id="UP000198820">
    <property type="component" value="Unassembled WGS sequence"/>
</dbReference>
<evidence type="ECO:0000313" key="3">
    <source>
        <dbReference type="Proteomes" id="UP000198820"/>
    </source>
</evidence>
<gene>
    <name evidence="2" type="ORF">SAMN05421540_105263</name>
</gene>
<dbReference type="Pfam" id="PF01814">
    <property type="entry name" value="Hemerythrin"/>
    <property type="match status" value="1"/>
</dbReference>
<dbReference type="AlphaFoldDB" id="A0A1H4B4V0"/>
<evidence type="ECO:0000259" key="1">
    <source>
        <dbReference type="Pfam" id="PF01814"/>
    </source>
</evidence>
<accession>A0A1H4B4V0</accession>
<dbReference type="STRING" id="908615.SAMN05421540_105263"/>
<name>A0A1H4B4V0_9FLAO</name>
<evidence type="ECO:0000313" key="2">
    <source>
        <dbReference type="EMBL" id="SEA43171.1"/>
    </source>
</evidence>
<dbReference type="InterPro" id="IPR012312">
    <property type="entry name" value="Hemerythrin-like"/>
</dbReference>
<sequence>MKEHTAIESFKNEHQHGLHFCWTIQKGLQKGTDLKRMQAYAESFYINYLEDHFQFEEEMVFPILGNENELVKKAKREHRRIKRLFFDRDNLLKSLSLLEEELYSLIRFEEHELYEAVLKKATDEQLKNIQSSHQILKEEDYPDPFWEE</sequence>
<dbReference type="Gene3D" id="1.20.120.520">
    <property type="entry name" value="nmb1532 protein domain like"/>
    <property type="match status" value="1"/>
</dbReference>
<proteinExistence type="predicted"/>
<dbReference type="EMBL" id="FNQF01000005">
    <property type="protein sequence ID" value="SEA43171.1"/>
    <property type="molecule type" value="Genomic_DNA"/>
</dbReference>
<organism evidence="2 3">
    <name type="scientific">Psychroflexus halocasei</name>
    <dbReference type="NCBI Taxonomy" id="908615"/>
    <lineage>
        <taxon>Bacteria</taxon>
        <taxon>Pseudomonadati</taxon>
        <taxon>Bacteroidota</taxon>
        <taxon>Flavobacteriia</taxon>
        <taxon>Flavobacteriales</taxon>
        <taxon>Flavobacteriaceae</taxon>
        <taxon>Psychroflexus</taxon>
    </lineage>
</organism>